<dbReference type="InterPro" id="IPR036986">
    <property type="entry name" value="S4_RNA-bd_sf"/>
</dbReference>
<feature type="domain" description="RNA-binding S4" evidence="4">
    <location>
        <begin position="13"/>
        <end position="78"/>
    </location>
</feature>
<gene>
    <name evidence="5" type="ORF">GURASL_24750</name>
</gene>
<dbReference type="PIRSF" id="PIRSF005578">
    <property type="entry name" value="TlyA"/>
    <property type="match status" value="1"/>
</dbReference>
<dbReference type="Pfam" id="PF01479">
    <property type="entry name" value="S4"/>
    <property type="match status" value="1"/>
</dbReference>
<dbReference type="InterPro" id="IPR047048">
    <property type="entry name" value="TlyA"/>
</dbReference>
<sequence length="264" mass="28066">MNQPSSPPSKGRERLDKLLVDRGLAQSRERARALIMAGQVVVDDHLADKAGMPVAVTAEIRLKGEDIPYVSRGGLKLARALDEFALDPAGMVAIDVGASTGGFTDCLLQRGARKVFAVDVGYGQLAWKLRQDPRVVNLEKTNIRYLDPGTLGELPELAVIDASFISLDKVLPPTLQLVRPGGLIVALIKPQFEVGKGEVGKGGVVRDESKHREVIAAITHLAGSLGLTVLGVTESPILGPKGNREFLICLRKPADVPLAGAPVP</sequence>
<reference evidence="5 6" key="1">
    <citation type="submission" date="2022-12" db="EMBL/GenBank/DDBJ databases">
        <title>Polyphasic characterization of Geotalea uranireducens NIT-SL11 newly isolated from a complex of sewage sludge and microbially reduced graphene oxide.</title>
        <authorList>
            <person name="Xie L."/>
            <person name="Yoshida N."/>
            <person name="Meng L."/>
        </authorList>
    </citation>
    <scope>NUCLEOTIDE SEQUENCE [LARGE SCALE GENOMIC DNA]</scope>
    <source>
        <strain evidence="5 6">NIT-SL11</strain>
    </source>
</reference>
<dbReference type="Gene3D" id="3.10.290.10">
    <property type="entry name" value="RNA-binding S4 domain"/>
    <property type="match status" value="1"/>
</dbReference>
<dbReference type="PROSITE" id="PS50889">
    <property type="entry name" value="S4"/>
    <property type="match status" value="1"/>
</dbReference>
<comment type="similarity">
    <text evidence="2">Belongs to the TlyA family.</text>
</comment>
<keyword evidence="6" id="KW-1185">Reference proteome</keyword>
<name>A0ABN6VVJ6_9BACT</name>
<evidence type="ECO:0000313" key="5">
    <source>
        <dbReference type="EMBL" id="BDV43552.1"/>
    </source>
</evidence>
<dbReference type="InterPro" id="IPR004538">
    <property type="entry name" value="Hemolysin_A/TlyA"/>
</dbReference>
<dbReference type="InterPro" id="IPR029063">
    <property type="entry name" value="SAM-dependent_MTases_sf"/>
</dbReference>
<dbReference type="PANTHER" id="PTHR32319:SF0">
    <property type="entry name" value="BACTERIAL HEMOLYSIN-LIKE PROTEIN"/>
    <property type="match status" value="1"/>
</dbReference>
<organism evidence="5 6">
    <name type="scientific">Geotalea uraniireducens</name>
    <dbReference type="NCBI Taxonomy" id="351604"/>
    <lineage>
        <taxon>Bacteria</taxon>
        <taxon>Pseudomonadati</taxon>
        <taxon>Thermodesulfobacteriota</taxon>
        <taxon>Desulfuromonadia</taxon>
        <taxon>Geobacterales</taxon>
        <taxon>Geobacteraceae</taxon>
        <taxon>Geotalea</taxon>
    </lineage>
</organism>
<dbReference type="PANTHER" id="PTHR32319">
    <property type="entry name" value="BACTERIAL HEMOLYSIN-LIKE PROTEIN"/>
    <property type="match status" value="1"/>
</dbReference>
<dbReference type="InterPro" id="IPR002877">
    <property type="entry name" value="RNA_MeTrfase_FtsJ_dom"/>
</dbReference>
<dbReference type="InterPro" id="IPR002942">
    <property type="entry name" value="S4_RNA-bd"/>
</dbReference>
<dbReference type="Gene3D" id="3.40.50.150">
    <property type="entry name" value="Vaccinia Virus protein VP39"/>
    <property type="match status" value="1"/>
</dbReference>
<dbReference type="RefSeq" id="WP_281999679.1">
    <property type="nucleotide sequence ID" value="NZ_AP027151.1"/>
</dbReference>
<proteinExistence type="inferred from homology"/>
<dbReference type="CDD" id="cd00165">
    <property type="entry name" value="S4"/>
    <property type="match status" value="1"/>
</dbReference>
<protein>
    <submittedName>
        <fullName evidence="5">TlyA family rRNA (Cytidine-2'-O)-methyltransferase</fullName>
    </submittedName>
</protein>
<keyword evidence="1 3" id="KW-0694">RNA-binding</keyword>
<dbReference type="Proteomes" id="UP001317705">
    <property type="component" value="Chromosome"/>
</dbReference>
<dbReference type="EMBL" id="AP027151">
    <property type="protein sequence ID" value="BDV43552.1"/>
    <property type="molecule type" value="Genomic_DNA"/>
</dbReference>
<dbReference type="Pfam" id="PF01728">
    <property type="entry name" value="FtsJ"/>
    <property type="match status" value="1"/>
</dbReference>
<dbReference type="NCBIfam" id="TIGR00478">
    <property type="entry name" value="tly"/>
    <property type="match status" value="1"/>
</dbReference>
<dbReference type="SUPFAM" id="SSF53335">
    <property type="entry name" value="S-adenosyl-L-methionine-dependent methyltransferases"/>
    <property type="match status" value="1"/>
</dbReference>
<evidence type="ECO:0000313" key="6">
    <source>
        <dbReference type="Proteomes" id="UP001317705"/>
    </source>
</evidence>
<evidence type="ECO:0000256" key="2">
    <source>
        <dbReference type="ARBA" id="ARBA00029460"/>
    </source>
</evidence>
<dbReference type="SMART" id="SM00363">
    <property type="entry name" value="S4"/>
    <property type="match status" value="1"/>
</dbReference>
<accession>A0ABN6VVJ6</accession>
<evidence type="ECO:0000256" key="3">
    <source>
        <dbReference type="PROSITE-ProRule" id="PRU00182"/>
    </source>
</evidence>
<dbReference type="SUPFAM" id="SSF55174">
    <property type="entry name" value="Alpha-L RNA-binding motif"/>
    <property type="match status" value="1"/>
</dbReference>
<evidence type="ECO:0000259" key="4">
    <source>
        <dbReference type="SMART" id="SM00363"/>
    </source>
</evidence>
<evidence type="ECO:0000256" key="1">
    <source>
        <dbReference type="ARBA" id="ARBA00022884"/>
    </source>
</evidence>